<feature type="coiled-coil region" evidence="1">
    <location>
        <begin position="24"/>
        <end position="51"/>
    </location>
</feature>
<comment type="caution">
    <text evidence="2">The sequence shown here is derived from an EMBL/GenBank/DDBJ whole genome shotgun (WGS) entry which is preliminary data.</text>
</comment>
<sequence length="187" mass="20395">MSYLINKLRERAAYIRSISAPRYKDQAAQIYDEAADALESANARIASVESDLAFQKSVTDAARQHQTDLLERAEDAEARTALASSDAQAEGGKSEAVPFGWIARNDFDIGDGVALVGAKVRDDDVPLYTAQPAECASRDVLKALFEVLMRRNIEITSEVYLTLRCVGVPPSKKEFVGAIEQAAKEKA</sequence>
<dbReference type="RefSeq" id="WP_149669609.1">
    <property type="nucleotide sequence ID" value="NZ_VTUZ01000005.1"/>
</dbReference>
<reference evidence="2 3" key="1">
    <citation type="submission" date="2019-08" db="EMBL/GenBank/DDBJ databases">
        <title>Paraburkholderia sp. DCY113.</title>
        <authorList>
            <person name="Kang J."/>
        </authorList>
    </citation>
    <scope>NUCLEOTIDE SEQUENCE [LARGE SCALE GENOMIC DNA]</scope>
    <source>
        <strain evidence="2 3">DCY113</strain>
    </source>
</reference>
<evidence type="ECO:0000313" key="3">
    <source>
        <dbReference type="Proteomes" id="UP000325273"/>
    </source>
</evidence>
<evidence type="ECO:0000313" key="2">
    <source>
        <dbReference type="EMBL" id="KAA1012979.1"/>
    </source>
</evidence>
<dbReference type="EMBL" id="VTUZ01000005">
    <property type="protein sequence ID" value="KAA1012979.1"/>
    <property type="molecule type" value="Genomic_DNA"/>
</dbReference>
<name>A0A5B0HCF7_9BURK</name>
<dbReference type="Proteomes" id="UP000325273">
    <property type="component" value="Unassembled WGS sequence"/>
</dbReference>
<accession>A0A5B0HCF7</accession>
<keyword evidence="3" id="KW-1185">Reference proteome</keyword>
<dbReference type="AlphaFoldDB" id="A0A5B0HCF7"/>
<protein>
    <submittedName>
        <fullName evidence="2">Uncharacterized protein</fullName>
    </submittedName>
</protein>
<evidence type="ECO:0000256" key="1">
    <source>
        <dbReference type="SAM" id="Coils"/>
    </source>
</evidence>
<gene>
    <name evidence="2" type="ORF">FVF58_09295</name>
</gene>
<proteinExistence type="predicted"/>
<organism evidence="2 3">
    <name type="scientific">Paraburkholderia panacisoli</name>
    <dbReference type="NCBI Taxonomy" id="2603818"/>
    <lineage>
        <taxon>Bacteria</taxon>
        <taxon>Pseudomonadati</taxon>
        <taxon>Pseudomonadota</taxon>
        <taxon>Betaproteobacteria</taxon>
        <taxon>Burkholderiales</taxon>
        <taxon>Burkholderiaceae</taxon>
        <taxon>Paraburkholderia</taxon>
    </lineage>
</organism>
<keyword evidence="1" id="KW-0175">Coiled coil</keyword>